<evidence type="ECO:0000313" key="1">
    <source>
        <dbReference type="EMBL" id="KAK6632935.1"/>
    </source>
</evidence>
<organism evidence="1 2">
    <name type="scientific">Polyplax serrata</name>
    <name type="common">Common mouse louse</name>
    <dbReference type="NCBI Taxonomy" id="468196"/>
    <lineage>
        <taxon>Eukaryota</taxon>
        <taxon>Metazoa</taxon>
        <taxon>Ecdysozoa</taxon>
        <taxon>Arthropoda</taxon>
        <taxon>Hexapoda</taxon>
        <taxon>Insecta</taxon>
        <taxon>Pterygota</taxon>
        <taxon>Neoptera</taxon>
        <taxon>Paraneoptera</taxon>
        <taxon>Psocodea</taxon>
        <taxon>Troctomorpha</taxon>
        <taxon>Phthiraptera</taxon>
        <taxon>Anoplura</taxon>
        <taxon>Polyplacidae</taxon>
        <taxon>Polyplax</taxon>
    </lineage>
</organism>
<comment type="caution">
    <text evidence="1">The sequence shown here is derived from an EMBL/GenBank/DDBJ whole genome shotgun (WGS) entry which is preliminary data.</text>
</comment>
<reference evidence="1 2" key="1">
    <citation type="submission" date="2023-10" db="EMBL/GenBank/DDBJ databases">
        <title>Genomes of two closely related lineages of the louse Polyplax serrata with different host specificities.</title>
        <authorList>
            <person name="Martinu J."/>
            <person name="Tarabai H."/>
            <person name="Stefka J."/>
            <person name="Hypsa V."/>
        </authorList>
    </citation>
    <scope>NUCLEOTIDE SEQUENCE [LARGE SCALE GENOMIC DNA]</scope>
    <source>
        <strain evidence="1">HR10_N</strain>
    </source>
</reference>
<proteinExistence type="predicted"/>
<name>A0AAN8Q316_POLSC</name>
<evidence type="ECO:0000313" key="2">
    <source>
        <dbReference type="Proteomes" id="UP001372834"/>
    </source>
</evidence>
<sequence length="121" mass="13414">MNKWKTFYEEVPGVTSISSSIPPTSGNYSGRSQSIIHSEMNLKEINFQISGAGIRCFRAGSGPCDSCDFPGHQELTGDQFPLIIVRVGRGERAKANERERVVRQKASEWKINKETKPGGKN</sequence>
<gene>
    <name evidence="1" type="ORF">RUM43_012678</name>
</gene>
<accession>A0AAN8Q316</accession>
<protein>
    <submittedName>
        <fullName evidence="1">Uncharacterized protein</fullName>
    </submittedName>
</protein>
<dbReference type="Proteomes" id="UP001372834">
    <property type="component" value="Unassembled WGS sequence"/>
</dbReference>
<dbReference type="EMBL" id="JAWJWE010000006">
    <property type="protein sequence ID" value="KAK6632935.1"/>
    <property type="molecule type" value="Genomic_DNA"/>
</dbReference>
<dbReference type="AlphaFoldDB" id="A0AAN8Q316"/>